<evidence type="ECO:0000256" key="1">
    <source>
        <dbReference type="ARBA" id="ARBA00004241"/>
    </source>
</evidence>
<keyword evidence="3" id="KW-0472">Membrane</keyword>
<comment type="subcellular location">
    <subcellularLocation>
        <location evidence="1">Cell surface</location>
    </subcellularLocation>
</comment>
<dbReference type="KEGG" id="jpo:G7058_11430"/>
<dbReference type="NCBIfam" id="TIGR02532">
    <property type="entry name" value="IV_pilin_GFxxxE"/>
    <property type="match status" value="1"/>
</dbReference>
<dbReference type="GO" id="GO:0009986">
    <property type="term" value="C:cell surface"/>
    <property type="evidence" value="ECO:0007669"/>
    <property type="project" value="UniProtKB-SubCell"/>
</dbReference>
<evidence type="ECO:0000256" key="3">
    <source>
        <dbReference type="SAM" id="Phobius"/>
    </source>
</evidence>
<evidence type="ECO:0000313" key="4">
    <source>
        <dbReference type="EMBL" id="QIK52609.1"/>
    </source>
</evidence>
<dbReference type="GO" id="GO:0030420">
    <property type="term" value="P:establishment of competence for transformation"/>
    <property type="evidence" value="ECO:0007669"/>
    <property type="project" value="UniProtKB-KW"/>
</dbReference>
<name>A0A6G7WK47_9LACT</name>
<dbReference type="InterPro" id="IPR045584">
    <property type="entry name" value="Pilin-like"/>
</dbReference>
<keyword evidence="5" id="KW-1185">Reference proteome</keyword>
<dbReference type="InterPro" id="IPR012902">
    <property type="entry name" value="N_methyl_site"/>
</dbReference>
<sequence length="143" mass="16464">MKQAGFTLFESIVVLLITSIIMLVSTQVQTVQTANYELRYFMKELTSEIEQAQNTAVITGKSFVVERKIKDQRISYSFTQEGKPPSVVQQPASVTGPLINSFWIKGYSGYIQPDTLIFYNENIRMRLSFQFGWGRFELEETKK</sequence>
<dbReference type="AlphaFoldDB" id="A0A6G7WK47"/>
<keyword evidence="3" id="KW-0812">Transmembrane</keyword>
<dbReference type="EMBL" id="CP049889">
    <property type="protein sequence ID" value="QIK52609.1"/>
    <property type="molecule type" value="Genomic_DNA"/>
</dbReference>
<keyword evidence="2" id="KW-0178">Competence</keyword>
<accession>A0A6G7WK47</accession>
<dbReference type="Proteomes" id="UP000501830">
    <property type="component" value="Chromosome"/>
</dbReference>
<evidence type="ECO:0000256" key="2">
    <source>
        <dbReference type="ARBA" id="ARBA00023287"/>
    </source>
</evidence>
<proteinExistence type="predicted"/>
<feature type="transmembrane region" description="Helical" evidence="3">
    <location>
        <begin position="6"/>
        <end position="24"/>
    </location>
</feature>
<dbReference type="RefSeq" id="WP_166063644.1">
    <property type="nucleotide sequence ID" value="NZ_CP049889.1"/>
</dbReference>
<dbReference type="SUPFAM" id="SSF54523">
    <property type="entry name" value="Pili subunits"/>
    <property type="match status" value="1"/>
</dbReference>
<evidence type="ECO:0000313" key="5">
    <source>
        <dbReference type="Proteomes" id="UP000501830"/>
    </source>
</evidence>
<organism evidence="4 5">
    <name type="scientific">Jeotgalibaca porci</name>
    <dbReference type="NCBI Taxonomy" id="1868793"/>
    <lineage>
        <taxon>Bacteria</taxon>
        <taxon>Bacillati</taxon>
        <taxon>Bacillota</taxon>
        <taxon>Bacilli</taxon>
        <taxon>Lactobacillales</taxon>
        <taxon>Carnobacteriaceae</taxon>
        <taxon>Jeotgalibaca</taxon>
    </lineage>
</organism>
<protein>
    <submittedName>
        <fullName evidence="4">Prepilin-type N-terminal cleavage/methylation domain-containing protein</fullName>
    </submittedName>
</protein>
<reference evidence="4 5" key="1">
    <citation type="journal article" date="2017" name="Int. J. Syst. Evol. Microbiol.">
        <title>Jeotgalibaca porci sp. nov. and Jeotgalibaca arthritidis sp. nov., isolated from pigs, and emended description of the genus Jeotgalibaca.</title>
        <authorList>
            <person name="Zamora L."/>
            <person name="Perez-Sancho M."/>
            <person name="Dominguez L."/>
            <person name="Fernandez-Garayzabal J.F."/>
            <person name="Vela A.I."/>
        </authorList>
    </citation>
    <scope>NUCLEOTIDE SEQUENCE [LARGE SCALE GENOMIC DNA]</scope>
    <source>
        <strain evidence="4 5">CCUG 69148</strain>
    </source>
</reference>
<dbReference type="Pfam" id="PF07963">
    <property type="entry name" value="N_methyl"/>
    <property type="match status" value="1"/>
</dbReference>
<gene>
    <name evidence="4" type="ORF">G7058_11430</name>
</gene>
<keyword evidence="3" id="KW-1133">Transmembrane helix</keyword>
<dbReference type="GeneID" id="94553900"/>